<dbReference type="AlphaFoldDB" id="A0A139AC47"/>
<feature type="domain" description="F-box" evidence="2">
    <location>
        <begin position="15"/>
        <end position="42"/>
    </location>
</feature>
<feature type="region of interest" description="Disordered" evidence="1">
    <location>
        <begin position="215"/>
        <end position="246"/>
    </location>
</feature>
<evidence type="ECO:0000313" key="4">
    <source>
        <dbReference type="Proteomes" id="UP000070544"/>
    </source>
</evidence>
<reference evidence="3 4" key="1">
    <citation type="journal article" date="2015" name="Genome Biol. Evol.">
        <title>Phylogenomic analyses indicate that early fungi evolved digesting cell walls of algal ancestors of land plants.</title>
        <authorList>
            <person name="Chang Y."/>
            <person name="Wang S."/>
            <person name="Sekimoto S."/>
            <person name="Aerts A.L."/>
            <person name="Choi C."/>
            <person name="Clum A."/>
            <person name="LaButti K.M."/>
            <person name="Lindquist E.A."/>
            <person name="Yee Ngan C."/>
            <person name="Ohm R.A."/>
            <person name="Salamov A.A."/>
            <person name="Grigoriev I.V."/>
            <person name="Spatafora J.W."/>
            <person name="Berbee M.L."/>
        </authorList>
    </citation>
    <scope>NUCLEOTIDE SEQUENCE [LARGE SCALE GENOMIC DNA]</scope>
    <source>
        <strain evidence="3 4">JEL478</strain>
    </source>
</reference>
<keyword evidence="4" id="KW-1185">Reference proteome</keyword>
<dbReference type="SUPFAM" id="SSF81383">
    <property type="entry name" value="F-box domain"/>
    <property type="match status" value="1"/>
</dbReference>
<evidence type="ECO:0000256" key="1">
    <source>
        <dbReference type="SAM" id="MobiDB-lite"/>
    </source>
</evidence>
<name>A0A139AC47_GONPJ</name>
<dbReference type="InterPro" id="IPR001810">
    <property type="entry name" value="F-box_dom"/>
</dbReference>
<proteinExistence type="predicted"/>
<dbReference type="CDD" id="cd09917">
    <property type="entry name" value="F-box_SF"/>
    <property type="match status" value="1"/>
</dbReference>
<evidence type="ECO:0000313" key="3">
    <source>
        <dbReference type="EMBL" id="KXS14308.1"/>
    </source>
</evidence>
<dbReference type="InterPro" id="IPR036047">
    <property type="entry name" value="F-box-like_dom_sf"/>
</dbReference>
<dbReference type="PROSITE" id="PS50181">
    <property type="entry name" value="FBOX"/>
    <property type="match status" value="1"/>
</dbReference>
<sequence>MQSKEESEHTDSLNNDGLASLPSELLISILEHLSFRTLLRLRIAGSSRIRKLATAVVSTKILSTRPPLTAFLSSRCSPGTPLEVPFALQGIDFEKGVVHLEEADIPPGRAEFEAKLYEFHQTHQVPVTTHGLSTNAAATHAMMQTLKHRTFLTFKLLKDVRMLVFCRSANCCQGIIFCRLFWRWGNSSTSDTPSMSQYAREALAVPRTELRVVDTDANLPPPSSPNATNSQRPESSPPSTSPPRGVVVARTTHSLNTSWGELGDVRPGPASAALSRLAVTPPGVLNVSGASGYDTLPQVAWTKDGGLGRTGVRDGKRGRGGISTMFKKFAKLTWNMVSGNDDDLRRARCKIGDSSYLHLHFFPFPDSFAVIDKGVWLGVDEPIRVEVGFRFLATVMGEGGR</sequence>
<accession>A0A139AC47</accession>
<evidence type="ECO:0000259" key="2">
    <source>
        <dbReference type="PROSITE" id="PS50181"/>
    </source>
</evidence>
<organism evidence="3 4">
    <name type="scientific">Gonapodya prolifera (strain JEL478)</name>
    <name type="common">Monoblepharis prolifera</name>
    <dbReference type="NCBI Taxonomy" id="1344416"/>
    <lineage>
        <taxon>Eukaryota</taxon>
        <taxon>Fungi</taxon>
        <taxon>Fungi incertae sedis</taxon>
        <taxon>Chytridiomycota</taxon>
        <taxon>Chytridiomycota incertae sedis</taxon>
        <taxon>Monoblepharidomycetes</taxon>
        <taxon>Monoblepharidales</taxon>
        <taxon>Gonapodyaceae</taxon>
        <taxon>Gonapodya</taxon>
    </lineage>
</organism>
<gene>
    <name evidence="3" type="ORF">M427DRAFT_156078</name>
</gene>
<protein>
    <recommendedName>
        <fullName evidence="2">F-box domain-containing protein</fullName>
    </recommendedName>
</protein>
<dbReference type="Proteomes" id="UP000070544">
    <property type="component" value="Unassembled WGS sequence"/>
</dbReference>
<dbReference type="EMBL" id="KQ965770">
    <property type="protein sequence ID" value="KXS14308.1"/>
    <property type="molecule type" value="Genomic_DNA"/>
</dbReference>